<comment type="subcellular location">
    <subcellularLocation>
        <location evidence="1">Cytoplasm</location>
    </subcellularLocation>
</comment>
<dbReference type="RefSeq" id="WP_084089000.1">
    <property type="nucleotide sequence ID" value="NZ_FWXD01000002.1"/>
</dbReference>
<accession>A0A1W1X3Q8</accession>
<feature type="repeat" description="TPR" evidence="6">
    <location>
        <begin position="125"/>
        <end position="158"/>
    </location>
</feature>
<keyword evidence="8" id="KW-1185">Reference proteome</keyword>
<keyword evidence="4 6" id="KW-0802">TPR repeat</keyword>
<dbReference type="PROSITE" id="PS50005">
    <property type="entry name" value="TPR"/>
    <property type="match status" value="1"/>
</dbReference>
<dbReference type="InterPro" id="IPR019734">
    <property type="entry name" value="TPR_rpt"/>
</dbReference>
<evidence type="ECO:0000256" key="2">
    <source>
        <dbReference type="ARBA" id="ARBA00022490"/>
    </source>
</evidence>
<dbReference type="GO" id="GO:0005737">
    <property type="term" value="C:cytoplasm"/>
    <property type="evidence" value="ECO:0007669"/>
    <property type="project" value="UniProtKB-SubCell"/>
</dbReference>
<evidence type="ECO:0000256" key="1">
    <source>
        <dbReference type="ARBA" id="ARBA00004496"/>
    </source>
</evidence>
<dbReference type="SUPFAM" id="SSF48452">
    <property type="entry name" value="TPR-like"/>
    <property type="match status" value="2"/>
</dbReference>
<evidence type="ECO:0000256" key="4">
    <source>
        <dbReference type="ARBA" id="ARBA00022803"/>
    </source>
</evidence>
<dbReference type="Proteomes" id="UP000192761">
    <property type="component" value="Unassembled WGS sequence"/>
</dbReference>
<dbReference type="PANTHER" id="PTHR46630">
    <property type="entry name" value="TETRATRICOPEPTIDE REPEAT PROTEIN 29"/>
    <property type="match status" value="1"/>
</dbReference>
<dbReference type="OrthoDB" id="8581271at2"/>
<dbReference type="Gene3D" id="1.25.40.10">
    <property type="entry name" value="Tetratricopeptide repeat domain"/>
    <property type="match status" value="2"/>
</dbReference>
<name>A0A1W1X3Q8_9NEIS</name>
<dbReference type="STRING" id="1121001.SAMN02745857_00542"/>
<dbReference type="SMART" id="SM00028">
    <property type="entry name" value="TPR"/>
    <property type="match status" value="5"/>
</dbReference>
<sequence length="336" mass="37120">MARPELQDLLDRARKLVNSQTADALSLALRARDLAVADGDRYAEAEALNLSAQSMALFGQYADALDTLLRVMDLGSQIDIGTQHGMALQLIARSHYTQADYEAATDCWLACIELPRQTVSAVDQVQAHIGLGQVLFANEQYEAALAHHRRAAELSENCDDVTLMAASLINIAVDQQYLGHFVDALDALKQALPLVRAAQHYEFEAEIYGIIGQIQFARGEVAKARMSLRVALKINRLHNHLWGEANDLLWLGHCSITDGLLEAARDELLRAMQLAEAMGTQNLTARIHLALSTLYMALESPEESLAHIAAYQNMQQDIINTITSSRFASMELRLND</sequence>
<evidence type="ECO:0000313" key="8">
    <source>
        <dbReference type="Proteomes" id="UP000192761"/>
    </source>
</evidence>
<dbReference type="PANTHER" id="PTHR46630:SF1">
    <property type="entry name" value="TETRATRICOPEPTIDE REPEAT PROTEIN 29"/>
    <property type="match status" value="1"/>
</dbReference>
<dbReference type="Pfam" id="PF13424">
    <property type="entry name" value="TPR_12"/>
    <property type="match status" value="1"/>
</dbReference>
<dbReference type="AlphaFoldDB" id="A0A1W1X3Q8"/>
<evidence type="ECO:0000313" key="7">
    <source>
        <dbReference type="EMBL" id="SMC18358.1"/>
    </source>
</evidence>
<reference evidence="7 8" key="1">
    <citation type="submission" date="2017-04" db="EMBL/GenBank/DDBJ databases">
        <authorList>
            <person name="Afonso C.L."/>
            <person name="Miller P.J."/>
            <person name="Scott M.A."/>
            <person name="Spackman E."/>
            <person name="Goraichik I."/>
            <person name="Dimitrov K.M."/>
            <person name="Suarez D.L."/>
            <person name="Swayne D.E."/>
        </authorList>
    </citation>
    <scope>NUCLEOTIDE SEQUENCE [LARGE SCALE GENOMIC DNA]</scope>
    <source>
        <strain evidence="7 8">DSM 23236</strain>
    </source>
</reference>
<gene>
    <name evidence="7" type="ORF">SAMN02745857_00542</name>
</gene>
<evidence type="ECO:0000256" key="5">
    <source>
        <dbReference type="ARBA" id="ARBA00038253"/>
    </source>
</evidence>
<organism evidence="7 8">
    <name type="scientific">Andreprevotia lacus DSM 23236</name>
    <dbReference type="NCBI Taxonomy" id="1121001"/>
    <lineage>
        <taxon>Bacteria</taxon>
        <taxon>Pseudomonadati</taxon>
        <taxon>Pseudomonadota</taxon>
        <taxon>Betaproteobacteria</taxon>
        <taxon>Neisseriales</taxon>
        <taxon>Chitinibacteraceae</taxon>
        <taxon>Andreprevotia</taxon>
    </lineage>
</organism>
<comment type="similarity">
    <text evidence="5">Belongs to the Rap family.</text>
</comment>
<protein>
    <submittedName>
        <fullName evidence="7">Tetratricopeptide repeat-containing protein</fullName>
    </submittedName>
</protein>
<keyword evidence="3" id="KW-0677">Repeat</keyword>
<evidence type="ECO:0000256" key="3">
    <source>
        <dbReference type="ARBA" id="ARBA00022737"/>
    </source>
</evidence>
<dbReference type="InterPro" id="IPR011990">
    <property type="entry name" value="TPR-like_helical_dom_sf"/>
</dbReference>
<keyword evidence="2" id="KW-0963">Cytoplasm</keyword>
<proteinExistence type="inferred from homology"/>
<dbReference type="EMBL" id="FWXD01000002">
    <property type="protein sequence ID" value="SMC18358.1"/>
    <property type="molecule type" value="Genomic_DNA"/>
</dbReference>
<evidence type="ECO:0000256" key="6">
    <source>
        <dbReference type="PROSITE-ProRule" id="PRU00339"/>
    </source>
</evidence>
<dbReference type="InterPro" id="IPR051476">
    <property type="entry name" value="Bac_ResReg_Asp_Phosphatase"/>
</dbReference>